<dbReference type="RefSeq" id="WP_317831730.1">
    <property type="nucleotide sequence ID" value="NZ_CP136920.1"/>
</dbReference>
<feature type="transmembrane region" description="Helical" evidence="6">
    <location>
        <begin position="425"/>
        <end position="443"/>
    </location>
</feature>
<dbReference type="EMBL" id="CP136920">
    <property type="protein sequence ID" value="WOO39733.1"/>
    <property type="molecule type" value="Genomic_DNA"/>
</dbReference>
<keyword evidence="6" id="KW-1133">Transmembrane helix</keyword>
<feature type="transmembrane region" description="Helical" evidence="6">
    <location>
        <begin position="161"/>
        <end position="178"/>
    </location>
</feature>
<keyword evidence="5 6" id="KW-0472">Membrane</keyword>
<feature type="transmembrane region" description="Helical" evidence="6">
    <location>
        <begin position="42"/>
        <end position="58"/>
    </location>
</feature>
<dbReference type="Proteomes" id="UP001304300">
    <property type="component" value="Chromosome"/>
</dbReference>
<feature type="transmembrane region" description="Helical" evidence="6">
    <location>
        <begin position="274"/>
        <end position="297"/>
    </location>
</feature>
<evidence type="ECO:0000256" key="1">
    <source>
        <dbReference type="ARBA" id="ARBA00004236"/>
    </source>
</evidence>
<protein>
    <submittedName>
        <fullName evidence="8">Glycosyltransferase</fullName>
        <ecNumber evidence="8">2.4.-.-</ecNumber>
    </submittedName>
</protein>
<feature type="transmembrane region" description="Helical" evidence="6">
    <location>
        <begin position="229"/>
        <end position="254"/>
    </location>
</feature>
<evidence type="ECO:0000256" key="5">
    <source>
        <dbReference type="ARBA" id="ARBA00023136"/>
    </source>
</evidence>
<keyword evidence="9" id="KW-1185">Reference proteome</keyword>
<evidence type="ECO:0000256" key="2">
    <source>
        <dbReference type="ARBA" id="ARBA00022475"/>
    </source>
</evidence>
<evidence type="ECO:0000256" key="4">
    <source>
        <dbReference type="ARBA" id="ARBA00022679"/>
    </source>
</evidence>
<feature type="transmembrane region" description="Helical" evidence="6">
    <location>
        <begin position="135"/>
        <end position="154"/>
    </location>
</feature>
<dbReference type="GO" id="GO:0005886">
    <property type="term" value="C:plasma membrane"/>
    <property type="evidence" value="ECO:0007669"/>
    <property type="project" value="UniProtKB-SubCell"/>
</dbReference>
<dbReference type="SUPFAM" id="SSF53448">
    <property type="entry name" value="Nucleotide-diphospho-sugar transferases"/>
    <property type="match status" value="1"/>
</dbReference>
<feature type="transmembrane region" description="Helical" evidence="6">
    <location>
        <begin position="394"/>
        <end position="413"/>
    </location>
</feature>
<feature type="transmembrane region" description="Helical" evidence="6">
    <location>
        <begin position="12"/>
        <end position="30"/>
    </location>
</feature>
<dbReference type="GO" id="GO:0016757">
    <property type="term" value="F:glycosyltransferase activity"/>
    <property type="evidence" value="ECO:0007669"/>
    <property type="project" value="UniProtKB-KW"/>
</dbReference>
<feature type="transmembrane region" description="Helical" evidence="6">
    <location>
        <begin position="198"/>
        <end position="222"/>
    </location>
</feature>
<comment type="subcellular location">
    <subcellularLocation>
        <location evidence="1">Cell membrane</location>
    </subcellularLocation>
</comment>
<feature type="domain" description="Glycosyltransferase 2-like" evidence="7">
    <location>
        <begin position="465"/>
        <end position="568"/>
    </location>
</feature>
<keyword evidence="4 8" id="KW-0808">Transferase</keyword>
<dbReference type="EC" id="2.4.-.-" evidence="8"/>
<evidence type="ECO:0000256" key="3">
    <source>
        <dbReference type="ARBA" id="ARBA00022676"/>
    </source>
</evidence>
<dbReference type="Gene3D" id="3.90.550.10">
    <property type="entry name" value="Spore Coat Polysaccharide Biosynthesis Protein SpsA, Chain A"/>
    <property type="match status" value="1"/>
</dbReference>
<dbReference type="InterPro" id="IPR001173">
    <property type="entry name" value="Glyco_trans_2-like"/>
</dbReference>
<keyword evidence="6" id="KW-0812">Transmembrane</keyword>
<accession>A0AAQ3LA68</accession>
<gene>
    <name evidence="8" type="ORF">RZN69_14005</name>
</gene>
<feature type="transmembrane region" description="Helical" evidence="6">
    <location>
        <begin position="333"/>
        <end position="353"/>
    </location>
</feature>
<feature type="transmembrane region" description="Helical" evidence="6">
    <location>
        <begin position="70"/>
        <end position="87"/>
    </location>
</feature>
<evidence type="ECO:0000259" key="7">
    <source>
        <dbReference type="Pfam" id="PF00535"/>
    </source>
</evidence>
<feature type="transmembrane region" description="Helical" evidence="6">
    <location>
        <begin position="365"/>
        <end position="382"/>
    </location>
</feature>
<name>A0AAQ3LA68_9BACT</name>
<evidence type="ECO:0000256" key="6">
    <source>
        <dbReference type="SAM" id="Phobius"/>
    </source>
</evidence>
<dbReference type="InterPro" id="IPR029044">
    <property type="entry name" value="Nucleotide-diphossugar_trans"/>
</dbReference>
<sequence length="697" mass="79531">MNSAPSRIRIGFWLTSVAMSIACGALYSAITQQFDEPSIGRVFIFAALGVMMTATMLLSPKSDTVRRSILIIWIPAILARMVFIPTAPSDDINRYLWEGKLVSHDVSPYETTADSDSWTSLRDGYWEGMNHKDKLTAYPPVVLFLFTAIGQLWYHPLALKLFFILADLLTLAGIIMILRRRGLSPNYAIFYSLNPIVLVAYAGEAHFDSLMVAPLIWTIWAFEKKRNKLSIALLSFASAIKWVTLPLFPFLIAGALRNKPAKVTETKPEPGASVYQSIVIYAIIPIVILIGPALYFWTTLPQLVQGLLEFGSTRSFNGPIYYLIHNTFQLDRITANLIVGSLWLLIYAWRWIYHKAQSLDAHFCWILGSLIILSPTVHFWYLTWILPFVCLRPTLPWIVLSVTTASYFFVWHNQAHTDHWGLSPWQLQLLWCPFFLSIIYECWSQKLQFLNLKSPNPIEEPTVGIVIPTLNAQTLLPKALKSIARQSVLPDSIIVVDGGSSDQTRSIVETNQIPAKWLEAKAGRGNQIAYGINHLHTDWALVLHADVELDFESIAQLKQATMTHPRMIGGALGQRFSGHVPELLPIEVLNDFRALFTRTAFGDQVQFFRKDITCVKNLMPSQPLMEDVESSWRLRTRGDFVFLNQPCLVSHQKWQSNRWFTRVKLVLNLMFRYRWARRKGETSAAAISEKLYKEYYR</sequence>
<dbReference type="Pfam" id="PF26314">
    <property type="entry name" value="MptA_B_family"/>
    <property type="match status" value="1"/>
</dbReference>
<dbReference type="Pfam" id="PF00535">
    <property type="entry name" value="Glycos_transf_2"/>
    <property type="match status" value="1"/>
</dbReference>
<organism evidence="8 9">
    <name type="scientific">Rubellicoccus peritrichatus</name>
    <dbReference type="NCBI Taxonomy" id="3080537"/>
    <lineage>
        <taxon>Bacteria</taxon>
        <taxon>Pseudomonadati</taxon>
        <taxon>Verrucomicrobiota</taxon>
        <taxon>Opitutia</taxon>
        <taxon>Puniceicoccales</taxon>
        <taxon>Cerasicoccaceae</taxon>
        <taxon>Rubellicoccus</taxon>
    </lineage>
</organism>
<proteinExistence type="predicted"/>
<evidence type="ECO:0000313" key="8">
    <source>
        <dbReference type="EMBL" id="WOO39733.1"/>
    </source>
</evidence>
<dbReference type="PROSITE" id="PS51257">
    <property type="entry name" value="PROKAR_LIPOPROTEIN"/>
    <property type="match status" value="1"/>
</dbReference>
<keyword evidence="3 8" id="KW-0328">Glycosyltransferase</keyword>
<dbReference type="PANTHER" id="PTHR43646">
    <property type="entry name" value="GLYCOSYLTRANSFERASE"/>
    <property type="match status" value="1"/>
</dbReference>
<dbReference type="PANTHER" id="PTHR43646:SF2">
    <property type="entry name" value="GLYCOSYLTRANSFERASE 2-LIKE DOMAIN-CONTAINING PROTEIN"/>
    <property type="match status" value="1"/>
</dbReference>
<keyword evidence="2" id="KW-1003">Cell membrane</keyword>
<dbReference type="AlphaFoldDB" id="A0AAQ3LA68"/>
<dbReference type="KEGG" id="puo:RZN69_14005"/>
<reference evidence="8 9" key="1">
    <citation type="submission" date="2023-10" db="EMBL/GenBank/DDBJ databases">
        <title>Rubellicoccus peritrichatus gen. nov., sp. nov., isolated from an algae of coral reef tank.</title>
        <authorList>
            <person name="Luo J."/>
        </authorList>
    </citation>
    <scope>NUCLEOTIDE SEQUENCE [LARGE SCALE GENOMIC DNA]</scope>
    <source>
        <strain evidence="8 9">CR14</strain>
    </source>
</reference>
<evidence type="ECO:0000313" key="9">
    <source>
        <dbReference type="Proteomes" id="UP001304300"/>
    </source>
</evidence>